<dbReference type="Proteomes" id="UP000182379">
    <property type="component" value="Unassembled WGS sequence"/>
</dbReference>
<feature type="domain" description="UvrD-like helicase C-terminal" evidence="5">
    <location>
        <begin position="767"/>
        <end position="812"/>
    </location>
</feature>
<dbReference type="InterPro" id="IPR027785">
    <property type="entry name" value="UvrD-like_helicase_C"/>
</dbReference>
<feature type="region of interest" description="Disordered" evidence="3">
    <location>
        <begin position="844"/>
        <end position="877"/>
    </location>
</feature>
<sequence>MVTLTAISPRQTNDYYSKDDYYARTINNEDFWVGSALTQEDAAHITTPVINGTAPLKMEDYLKTVASIRGDMPYDSTKLALDLTFSPPKSVSLAALDPAYQRDLIQAHNAAMKKVLQRVEDECMIWREHKGKKTSYINTHHMLAACIQHRVSRELDPQLHTHVIIFRKIKTPNGYGTIEDKFLHTRRYLYSLLYDNELANQLMERGYELEAVKKNSRARYESFELKGVPPELIRFYSKREQQLKSYQTKNEIADSWLGSHYAAKASRQAKPKIDLSLLEEAWRKEIQEKGGIQVSRNPLKGKSRSLDKLEVLFTEAIHELEVKDFSFTKEDMQVAFFEKTIPLGATTEDFNFLYKENLYRLFQPVGHLAHNLTENFTTKNNLEKAKEIDHILLGQMDFNYNSYTPEAAKKIIAEENQKLKDSAGWELTKDQQEAIYSVLSSREKYIAIEGIAGAGKTTALKYVSDLLEDKGVTVKGMAFTGKAAEAMETEAQVDSTTIHKFFTALTNQPQKNLNDPHWDFSRVKKTEKPEVWIVDESSMLNDRLTAAILEAAEQKKSKVVFLGDTNQLQPIGTGNAFQRMVRENKLPVTFMKEITRQEKNSELRKAVEALSGKFPKGEKHPLEKYLNDKITENHLRKSLFNSIVHDYCSYSKDEQKKAIILVAQNKDKDDLNNKVRKRLLSQDKLQPGTTVQVINHYGDKVEKEFSIGDKIIFEQNNYKSRDFQGKNCPVKNGQLGQVVEASAQGIMVESNGHLFPIARDSAVHMDYAYALTSHKAQGITMDYALIYHDAEQKRLNSRNKFYVDVSRAKKDVKIYTNNKDALIRQTKTFQKKYSYDDFIKGKKKEPPKLVSEKGKEKEGGMNRGRGKKRYERKERSL</sequence>
<comment type="caution">
    <text evidence="6">The sequence shown here is derived from an EMBL/GenBank/DDBJ whole genome shotgun (WGS) entry which is preliminary data.</text>
</comment>
<dbReference type="SUPFAM" id="SSF55464">
    <property type="entry name" value="Origin of replication-binding domain, RBD-like"/>
    <property type="match status" value="1"/>
</dbReference>
<organism evidence="6 7">
    <name type="scientific">Acidaminococcus fermentans</name>
    <dbReference type="NCBI Taxonomy" id="905"/>
    <lineage>
        <taxon>Bacteria</taxon>
        <taxon>Bacillati</taxon>
        <taxon>Bacillota</taxon>
        <taxon>Negativicutes</taxon>
        <taxon>Acidaminococcales</taxon>
        <taxon>Acidaminococcaceae</taxon>
        <taxon>Acidaminococcus</taxon>
    </lineage>
</organism>
<dbReference type="CDD" id="cd17933">
    <property type="entry name" value="DEXSc_RecD-like"/>
    <property type="match status" value="1"/>
</dbReference>
<dbReference type="Pfam" id="PF13604">
    <property type="entry name" value="AAA_30"/>
    <property type="match status" value="1"/>
</dbReference>
<dbReference type="PANTHER" id="PTHR43788:SF6">
    <property type="entry name" value="DNA HELICASE B"/>
    <property type="match status" value="1"/>
</dbReference>
<dbReference type="GO" id="GO:0003678">
    <property type="term" value="F:DNA helicase activity"/>
    <property type="evidence" value="ECO:0007669"/>
    <property type="project" value="UniProtKB-ARBA"/>
</dbReference>
<dbReference type="InterPro" id="IPR050534">
    <property type="entry name" value="Coronavir_polyprotein_1ab"/>
</dbReference>
<evidence type="ECO:0000313" key="7">
    <source>
        <dbReference type="Proteomes" id="UP000182379"/>
    </source>
</evidence>
<dbReference type="EMBL" id="FNOP01000008">
    <property type="protein sequence ID" value="SDW90572.1"/>
    <property type="molecule type" value="Genomic_DNA"/>
</dbReference>
<dbReference type="PANTHER" id="PTHR43788">
    <property type="entry name" value="DNA2/NAM7 HELICASE FAMILY MEMBER"/>
    <property type="match status" value="1"/>
</dbReference>
<evidence type="ECO:0000259" key="4">
    <source>
        <dbReference type="Pfam" id="PF08751"/>
    </source>
</evidence>
<accession>A0A1H2XCB5</accession>
<protein>
    <submittedName>
        <fullName evidence="6">Conjugative relaxase domain-containing protein, TrwC/TraI family</fullName>
    </submittedName>
</protein>
<dbReference type="Pfam" id="PF13538">
    <property type="entry name" value="UvrD_C_2"/>
    <property type="match status" value="1"/>
</dbReference>
<dbReference type="Pfam" id="PF08751">
    <property type="entry name" value="TrwC"/>
    <property type="match status" value="1"/>
</dbReference>
<reference evidence="6 7" key="1">
    <citation type="submission" date="2016-10" db="EMBL/GenBank/DDBJ databases">
        <authorList>
            <person name="Varghese N."/>
            <person name="Submissions S."/>
        </authorList>
    </citation>
    <scope>NUCLEOTIDE SEQUENCE [LARGE SCALE GENOMIC DNA]</scope>
    <source>
        <strain evidence="6 7">WCC6</strain>
    </source>
</reference>
<evidence type="ECO:0000256" key="3">
    <source>
        <dbReference type="SAM" id="MobiDB-lite"/>
    </source>
</evidence>
<feature type="domain" description="TrwC relaxase" evidence="4">
    <location>
        <begin position="12"/>
        <end position="288"/>
    </location>
</feature>
<feature type="compositionally biased region" description="Basic and acidic residues" evidence="3">
    <location>
        <begin position="844"/>
        <end position="860"/>
    </location>
</feature>
<keyword evidence="2" id="KW-0067">ATP-binding</keyword>
<evidence type="ECO:0000256" key="1">
    <source>
        <dbReference type="ARBA" id="ARBA00022741"/>
    </source>
</evidence>
<dbReference type="Gene3D" id="3.40.50.300">
    <property type="entry name" value="P-loop containing nucleotide triphosphate hydrolases"/>
    <property type="match status" value="2"/>
</dbReference>
<dbReference type="InterPro" id="IPR014862">
    <property type="entry name" value="TrwC"/>
</dbReference>
<dbReference type="RefSeq" id="WP_074706023.1">
    <property type="nucleotide sequence ID" value="NZ_FNOP01000008.1"/>
</dbReference>
<evidence type="ECO:0000259" key="5">
    <source>
        <dbReference type="Pfam" id="PF13538"/>
    </source>
</evidence>
<dbReference type="SUPFAM" id="SSF52540">
    <property type="entry name" value="P-loop containing nucleoside triphosphate hydrolases"/>
    <property type="match status" value="2"/>
</dbReference>
<dbReference type="CDD" id="cd18809">
    <property type="entry name" value="SF1_C_RecD"/>
    <property type="match status" value="1"/>
</dbReference>
<dbReference type="NCBIfam" id="NF041492">
    <property type="entry name" value="MobF"/>
    <property type="match status" value="1"/>
</dbReference>
<dbReference type="Gene3D" id="2.30.30.940">
    <property type="match status" value="1"/>
</dbReference>
<proteinExistence type="predicted"/>
<evidence type="ECO:0000256" key="2">
    <source>
        <dbReference type="ARBA" id="ARBA00022840"/>
    </source>
</evidence>
<keyword evidence="1" id="KW-0547">Nucleotide-binding</keyword>
<gene>
    <name evidence="6" type="ORF">SAMN05216495_10875</name>
</gene>
<name>A0A1H2XCB5_ACIFE</name>
<dbReference type="InterPro" id="IPR027417">
    <property type="entry name" value="P-loop_NTPase"/>
</dbReference>
<dbReference type="GO" id="GO:0005524">
    <property type="term" value="F:ATP binding"/>
    <property type="evidence" value="ECO:0007669"/>
    <property type="project" value="UniProtKB-KW"/>
</dbReference>
<evidence type="ECO:0000313" key="6">
    <source>
        <dbReference type="EMBL" id="SDW90572.1"/>
    </source>
</evidence>
<dbReference type="AlphaFoldDB" id="A0A1H2XCB5"/>